<comment type="caution">
    <text evidence="1">The sequence shown here is derived from an EMBL/GenBank/DDBJ whole genome shotgun (WGS) entry which is preliminary data.</text>
</comment>
<dbReference type="Proteomes" id="UP000193144">
    <property type="component" value="Unassembled WGS sequence"/>
</dbReference>
<evidence type="ECO:0000313" key="1">
    <source>
        <dbReference type="EMBL" id="ORY11729.1"/>
    </source>
</evidence>
<keyword evidence="2" id="KW-1185">Reference proteome</keyword>
<gene>
    <name evidence="1" type="ORF">BCR34DRAFT_317019</name>
</gene>
<evidence type="ECO:0000313" key="2">
    <source>
        <dbReference type="Proteomes" id="UP000193144"/>
    </source>
</evidence>
<name>A0A1Y1ZNA0_9PLEO</name>
<reference evidence="1 2" key="1">
    <citation type="submission" date="2016-07" db="EMBL/GenBank/DDBJ databases">
        <title>Pervasive Adenine N6-methylation of Active Genes in Fungi.</title>
        <authorList>
            <consortium name="DOE Joint Genome Institute"/>
            <person name="Mondo S.J."/>
            <person name="Dannebaum R.O."/>
            <person name="Kuo R.C."/>
            <person name="Labutti K."/>
            <person name="Haridas S."/>
            <person name="Kuo A."/>
            <person name="Salamov A."/>
            <person name="Ahrendt S.R."/>
            <person name="Lipzen A."/>
            <person name="Sullivan W."/>
            <person name="Andreopoulos W.B."/>
            <person name="Clum A."/>
            <person name="Lindquist E."/>
            <person name="Daum C."/>
            <person name="Ramamoorthy G.K."/>
            <person name="Gryganskyi A."/>
            <person name="Culley D."/>
            <person name="Magnuson J.K."/>
            <person name="James T.Y."/>
            <person name="O'Malley M.A."/>
            <person name="Stajich J.E."/>
            <person name="Spatafora J.W."/>
            <person name="Visel A."/>
            <person name="Grigoriev I.V."/>
        </authorList>
    </citation>
    <scope>NUCLEOTIDE SEQUENCE [LARGE SCALE GENOMIC DNA]</scope>
    <source>
        <strain evidence="1 2">CBS 115471</strain>
    </source>
</reference>
<protein>
    <submittedName>
        <fullName evidence="1">Uncharacterized protein</fullName>
    </submittedName>
</protein>
<proteinExistence type="predicted"/>
<sequence>MSQPSCGRRGVHSGRNILAHLLQEPQKQKTCERRNLRLRLARTAAVSIPCRREKDLLLANNHAIVAWKNASCQLAKQQISDHELFTSPVHSFTGSRPGLGFKKPLGIHTTAPSDLYSTPFIHLQNPLRILRRNKRRPSSHPTPAGQESKPIQYSVAFTVLGPKPFPPPPFRCPPLKSAMAV</sequence>
<dbReference type="EMBL" id="MCFA01000058">
    <property type="protein sequence ID" value="ORY11729.1"/>
    <property type="molecule type" value="Genomic_DNA"/>
</dbReference>
<accession>A0A1Y1ZNA0</accession>
<dbReference type="AlphaFoldDB" id="A0A1Y1ZNA0"/>
<organism evidence="1 2">
    <name type="scientific">Clohesyomyces aquaticus</name>
    <dbReference type="NCBI Taxonomy" id="1231657"/>
    <lineage>
        <taxon>Eukaryota</taxon>
        <taxon>Fungi</taxon>
        <taxon>Dikarya</taxon>
        <taxon>Ascomycota</taxon>
        <taxon>Pezizomycotina</taxon>
        <taxon>Dothideomycetes</taxon>
        <taxon>Pleosporomycetidae</taxon>
        <taxon>Pleosporales</taxon>
        <taxon>Lindgomycetaceae</taxon>
        <taxon>Clohesyomyces</taxon>
    </lineage>
</organism>